<sequence length="92" mass="10106">MIYHFISLSRLVKKGSLVLLFIITNLVAYNASHCRTTNCSESTPVRKDSTSDGTSASADRGISIPGRHTGTTDQPGHLYYGQNDYKSSHPFD</sequence>
<dbReference type="Proteomes" id="UP000601736">
    <property type="component" value="Unassembled WGS sequence"/>
</dbReference>
<dbReference type="AlphaFoldDB" id="A0A8H9DA43"/>
<organism evidence="2 3">
    <name type="scientific">Nitrosomonas nitrosa</name>
    <dbReference type="NCBI Taxonomy" id="52442"/>
    <lineage>
        <taxon>Bacteria</taxon>
        <taxon>Pseudomonadati</taxon>
        <taxon>Pseudomonadota</taxon>
        <taxon>Betaproteobacteria</taxon>
        <taxon>Nitrosomonadales</taxon>
        <taxon>Nitrosomonadaceae</taxon>
        <taxon>Nitrosomonas</taxon>
    </lineage>
</organism>
<evidence type="ECO:0000256" key="1">
    <source>
        <dbReference type="SAM" id="MobiDB-lite"/>
    </source>
</evidence>
<evidence type="ECO:0000313" key="2">
    <source>
        <dbReference type="EMBL" id="CAE6512263.1"/>
    </source>
</evidence>
<accession>A0A8H9DA43</accession>
<gene>
    <name evidence="2" type="ORF">NMYAN_40094</name>
</gene>
<proteinExistence type="predicted"/>
<comment type="caution">
    <text evidence="2">The sequence shown here is derived from an EMBL/GenBank/DDBJ whole genome shotgun (WGS) entry which is preliminary data.</text>
</comment>
<feature type="region of interest" description="Disordered" evidence="1">
    <location>
        <begin position="37"/>
        <end position="92"/>
    </location>
</feature>
<reference evidence="2" key="1">
    <citation type="submission" date="2021-02" db="EMBL/GenBank/DDBJ databases">
        <authorList>
            <person name="Han P."/>
        </authorList>
    </citation>
    <scope>NUCLEOTIDE SEQUENCE</scope>
    <source>
        <strain evidence="2">Nitrosomonas nitrosa 18-3D</strain>
    </source>
</reference>
<dbReference type="EMBL" id="CAJNAP010000034">
    <property type="protein sequence ID" value="CAE6512263.1"/>
    <property type="molecule type" value="Genomic_DNA"/>
</dbReference>
<protein>
    <submittedName>
        <fullName evidence="2">Uncharacterized protein</fullName>
    </submittedName>
</protein>
<name>A0A8H9DA43_9PROT</name>
<evidence type="ECO:0000313" key="3">
    <source>
        <dbReference type="Proteomes" id="UP000601736"/>
    </source>
</evidence>